<name>A0A2D3PQM5_9FUSO</name>
<evidence type="ECO:0000256" key="6">
    <source>
        <dbReference type="ARBA" id="ARBA00022989"/>
    </source>
</evidence>
<evidence type="ECO:0000256" key="5">
    <source>
        <dbReference type="ARBA" id="ARBA00022692"/>
    </source>
</evidence>
<keyword evidence="3 8" id="KW-0813">Transport</keyword>
<sequence length="260" mass="30082">MFQYFESLKRSKYILEMLVFRDIFSKYKKSILGVAWSMITPISMVGVIGLVYSIVFGIPLITFVPYLFSGLTPWFFISGAIDSGTSSYIIAEGFITQTKIDTEIFPLRMVLGAFINYLFMSVAYFLVYALIKPDAFNINMLLYIPGSIIIFVFCWGVSNIVSLINLYIRDYAHLQSILLQVLFYITPVIYLPEVMDKRGFSGIYKFNPLYYMTDIIRQSMLGSMEIKVFMWVIASTIALFVFLISVYFTRKIGRNIVYRF</sequence>
<feature type="domain" description="ABC transmembrane type-2" evidence="9">
    <location>
        <begin position="32"/>
        <end position="252"/>
    </location>
</feature>
<feature type="transmembrane region" description="Helical" evidence="8">
    <location>
        <begin position="143"/>
        <end position="164"/>
    </location>
</feature>
<feature type="transmembrane region" description="Helical" evidence="8">
    <location>
        <begin position="228"/>
        <end position="249"/>
    </location>
</feature>
<dbReference type="GO" id="GO:0140359">
    <property type="term" value="F:ABC-type transporter activity"/>
    <property type="evidence" value="ECO:0007669"/>
    <property type="project" value="InterPro"/>
</dbReference>
<dbReference type="Proteomes" id="UP000230781">
    <property type="component" value="Chromosome"/>
</dbReference>
<evidence type="ECO:0000256" key="2">
    <source>
        <dbReference type="ARBA" id="ARBA00007783"/>
    </source>
</evidence>
<dbReference type="EMBL" id="CP024704">
    <property type="protein sequence ID" value="ATV69978.1"/>
    <property type="molecule type" value="Genomic_DNA"/>
</dbReference>
<protein>
    <recommendedName>
        <fullName evidence="8">Transport permease protein</fullName>
    </recommendedName>
</protein>
<evidence type="ECO:0000313" key="10">
    <source>
        <dbReference type="EMBL" id="ATV69978.1"/>
    </source>
</evidence>
<dbReference type="PROSITE" id="PS51012">
    <property type="entry name" value="ABC_TM2"/>
    <property type="match status" value="1"/>
</dbReference>
<dbReference type="RefSeq" id="WP_100026144.1">
    <property type="nucleotide sequence ID" value="NZ_CP024704.1"/>
</dbReference>
<evidence type="ECO:0000256" key="3">
    <source>
        <dbReference type="ARBA" id="ARBA00022448"/>
    </source>
</evidence>
<dbReference type="AlphaFoldDB" id="A0A2D3PQM5"/>
<gene>
    <name evidence="10" type="ORF">CTM98_04540</name>
</gene>
<evidence type="ECO:0000256" key="8">
    <source>
        <dbReference type="RuleBase" id="RU361157"/>
    </source>
</evidence>
<dbReference type="InterPro" id="IPR013525">
    <property type="entry name" value="ABC2_TM"/>
</dbReference>
<evidence type="ECO:0000256" key="1">
    <source>
        <dbReference type="ARBA" id="ARBA00004651"/>
    </source>
</evidence>
<reference evidence="10 11" key="1">
    <citation type="submission" date="2017-11" db="EMBL/GenBank/DDBJ databases">
        <title>Genome sequencing of Fusobacterium periodonticum KCOM 2555.</title>
        <authorList>
            <person name="Kook J.-K."/>
            <person name="Park S.-N."/>
            <person name="Lim Y.K."/>
        </authorList>
    </citation>
    <scope>NUCLEOTIDE SEQUENCE [LARGE SCALE GENOMIC DNA]</scope>
    <source>
        <strain evidence="10 11">KCOM 2555</strain>
    </source>
</reference>
<feature type="transmembrane region" description="Helical" evidence="8">
    <location>
        <begin position="107"/>
        <end position="131"/>
    </location>
</feature>
<comment type="subcellular location">
    <subcellularLocation>
        <location evidence="1 8">Cell membrane</location>
        <topology evidence="1 8">Multi-pass membrane protein</topology>
    </subcellularLocation>
</comment>
<dbReference type="PANTHER" id="PTHR30413">
    <property type="entry name" value="INNER MEMBRANE TRANSPORT PERMEASE"/>
    <property type="match status" value="1"/>
</dbReference>
<evidence type="ECO:0000256" key="4">
    <source>
        <dbReference type="ARBA" id="ARBA00022475"/>
    </source>
</evidence>
<dbReference type="Pfam" id="PF01061">
    <property type="entry name" value="ABC2_membrane"/>
    <property type="match status" value="1"/>
</dbReference>
<evidence type="ECO:0000259" key="9">
    <source>
        <dbReference type="PROSITE" id="PS51012"/>
    </source>
</evidence>
<keyword evidence="5 8" id="KW-0812">Transmembrane</keyword>
<dbReference type="GO" id="GO:0005886">
    <property type="term" value="C:plasma membrane"/>
    <property type="evidence" value="ECO:0007669"/>
    <property type="project" value="UniProtKB-SubCell"/>
</dbReference>
<accession>A0A2D3PQM5</accession>
<comment type="caution">
    <text evidence="8">Lacks conserved residue(s) required for the propagation of feature annotation.</text>
</comment>
<dbReference type="InterPro" id="IPR047817">
    <property type="entry name" value="ABC2_TM_bact-type"/>
</dbReference>
<feature type="transmembrane region" description="Helical" evidence="8">
    <location>
        <begin position="171"/>
        <end position="191"/>
    </location>
</feature>
<dbReference type="PANTHER" id="PTHR30413:SF10">
    <property type="entry name" value="CAPSULE POLYSACCHARIDE EXPORT INNER-MEMBRANE PROTEIN CTRC"/>
    <property type="match status" value="1"/>
</dbReference>
<dbReference type="GO" id="GO:0015920">
    <property type="term" value="P:lipopolysaccharide transport"/>
    <property type="evidence" value="ECO:0007669"/>
    <property type="project" value="TreeGrafter"/>
</dbReference>
<evidence type="ECO:0000313" key="11">
    <source>
        <dbReference type="Proteomes" id="UP000230781"/>
    </source>
</evidence>
<comment type="similarity">
    <text evidence="2 8">Belongs to the ABC-2 integral membrane protein family.</text>
</comment>
<keyword evidence="7 8" id="KW-0472">Membrane</keyword>
<organism evidence="10 11">
    <name type="scientific">Fusobacterium pseudoperiodonticum</name>
    <dbReference type="NCBI Taxonomy" id="2663009"/>
    <lineage>
        <taxon>Bacteria</taxon>
        <taxon>Fusobacteriati</taxon>
        <taxon>Fusobacteriota</taxon>
        <taxon>Fusobacteriia</taxon>
        <taxon>Fusobacteriales</taxon>
        <taxon>Fusobacteriaceae</taxon>
        <taxon>Fusobacterium</taxon>
    </lineage>
</organism>
<feature type="transmembrane region" description="Helical" evidence="8">
    <location>
        <begin position="35"/>
        <end position="68"/>
    </location>
</feature>
<proteinExistence type="inferred from homology"/>
<keyword evidence="4 8" id="KW-1003">Cell membrane</keyword>
<evidence type="ECO:0000256" key="7">
    <source>
        <dbReference type="ARBA" id="ARBA00023136"/>
    </source>
</evidence>
<keyword evidence="6 8" id="KW-1133">Transmembrane helix</keyword>